<evidence type="ECO:0008006" key="3">
    <source>
        <dbReference type="Google" id="ProtNLM"/>
    </source>
</evidence>
<dbReference type="EnsemblMetazoa" id="tetur12g04370.1">
    <property type="protein sequence ID" value="tetur12g04370.1"/>
    <property type="gene ID" value="tetur12g04370"/>
</dbReference>
<evidence type="ECO:0000313" key="2">
    <source>
        <dbReference type="Proteomes" id="UP000015104"/>
    </source>
</evidence>
<dbReference type="EMBL" id="CAEY01000120">
    <property type="status" value="NOT_ANNOTATED_CDS"/>
    <property type="molecule type" value="Genomic_DNA"/>
</dbReference>
<name>T1KJA5_TETUR</name>
<dbReference type="InterPro" id="IPR017853">
    <property type="entry name" value="GH"/>
</dbReference>
<dbReference type="AlphaFoldDB" id="T1KJA5"/>
<reference evidence="1" key="2">
    <citation type="submission" date="2015-06" db="UniProtKB">
        <authorList>
            <consortium name="EnsemblMetazoa"/>
        </authorList>
    </citation>
    <scope>IDENTIFICATION</scope>
</reference>
<dbReference type="Proteomes" id="UP000015104">
    <property type="component" value="Unassembled WGS sequence"/>
</dbReference>
<dbReference type="Gene3D" id="3.20.20.80">
    <property type="entry name" value="Glycosidases"/>
    <property type="match status" value="1"/>
</dbReference>
<accession>T1KJA5</accession>
<dbReference type="SUPFAM" id="SSF51445">
    <property type="entry name" value="(Trans)glycosidases"/>
    <property type="match status" value="1"/>
</dbReference>
<protein>
    <recommendedName>
        <fullName evidence="3">Glucosylceramidase</fullName>
    </recommendedName>
</protein>
<reference evidence="2" key="1">
    <citation type="submission" date="2011-08" db="EMBL/GenBank/DDBJ databases">
        <authorList>
            <person name="Rombauts S."/>
        </authorList>
    </citation>
    <scope>NUCLEOTIDE SEQUENCE</scope>
    <source>
        <strain evidence="2">London</strain>
    </source>
</reference>
<dbReference type="HOGENOM" id="CLU_689521_0_0_1"/>
<sequence length="382" mass="44257">MSLTCRHPFEGFGVYLGQLDSFNKTSAKLRESIISLVYNDLMIRNFRTEYLPDFSTKDNTYAIECVNVKTCTWITMHSLISQLPNKSIIVSIWSPPYYMKNNARNLKAEYEKAYYYYLTNVTRLVKDKFNLTIDRISIANEPENVFATWDQCVMPANQLCRLIQTYDDPMISLCPENSWFPVSKVYLNYSDQNINCRRACRTFVSHGYMLSLNPSYWGSVYYDTTIYPEDRKSPTWITEISSTRREAQLDEIGEAIDMSKSIINFVGITCVQRYYYWLAFTSFPSGESLIWFDSTTKRPSLPKKYFAFRHFSVASSHPSGYRSICSSSGYLCLKFTTKTVYVNPGYLKKKITNICDLCCTTGDYNYRCMDSDTLPARSVCSC</sequence>
<organism evidence="1 2">
    <name type="scientific">Tetranychus urticae</name>
    <name type="common">Two-spotted spider mite</name>
    <dbReference type="NCBI Taxonomy" id="32264"/>
    <lineage>
        <taxon>Eukaryota</taxon>
        <taxon>Metazoa</taxon>
        <taxon>Ecdysozoa</taxon>
        <taxon>Arthropoda</taxon>
        <taxon>Chelicerata</taxon>
        <taxon>Arachnida</taxon>
        <taxon>Acari</taxon>
        <taxon>Acariformes</taxon>
        <taxon>Trombidiformes</taxon>
        <taxon>Prostigmata</taxon>
        <taxon>Eleutherengona</taxon>
        <taxon>Raphignathae</taxon>
        <taxon>Tetranychoidea</taxon>
        <taxon>Tetranychidae</taxon>
        <taxon>Tetranychus</taxon>
    </lineage>
</organism>
<keyword evidence="2" id="KW-1185">Reference proteome</keyword>
<proteinExistence type="predicted"/>
<evidence type="ECO:0000313" key="1">
    <source>
        <dbReference type="EnsemblMetazoa" id="tetur12g04370.1"/>
    </source>
</evidence>